<keyword evidence="3" id="KW-1185">Reference proteome</keyword>
<dbReference type="InterPro" id="IPR011992">
    <property type="entry name" value="EF-hand-dom_pair"/>
</dbReference>
<feature type="compositionally biased region" description="Polar residues" evidence="1">
    <location>
        <begin position="78"/>
        <end position="96"/>
    </location>
</feature>
<dbReference type="Proteomes" id="UP000887566">
    <property type="component" value="Unplaced"/>
</dbReference>
<dbReference type="PROSITE" id="PS50222">
    <property type="entry name" value="EF_HAND_2"/>
    <property type="match status" value="1"/>
</dbReference>
<name>A0A914UZX0_9BILA</name>
<protein>
    <submittedName>
        <fullName evidence="4">EF-hand domain-containing protein</fullName>
    </submittedName>
</protein>
<dbReference type="Gene3D" id="1.10.238.10">
    <property type="entry name" value="EF-hand"/>
    <property type="match status" value="1"/>
</dbReference>
<evidence type="ECO:0000256" key="1">
    <source>
        <dbReference type="SAM" id="MobiDB-lite"/>
    </source>
</evidence>
<proteinExistence type="predicted"/>
<organism evidence="3 4">
    <name type="scientific">Plectus sambesii</name>
    <dbReference type="NCBI Taxonomy" id="2011161"/>
    <lineage>
        <taxon>Eukaryota</taxon>
        <taxon>Metazoa</taxon>
        <taxon>Ecdysozoa</taxon>
        <taxon>Nematoda</taxon>
        <taxon>Chromadorea</taxon>
        <taxon>Plectida</taxon>
        <taxon>Plectina</taxon>
        <taxon>Plectoidea</taxon>
        <taxon>Plectidae</taxon>
        <taxon>Plectus</taxon>
    </lineage>
</organism>
<reference evidence="4" key="1">
    <citation type="submission" date="2022-11" db="UniProtKB">
        <authorList>
            <consortium name="WormBaseParasite"/>
        </authorList>
    </citation>
    <scope>IDENTIFICATION</scope>
</reference>
<evidence type="ECO:0000259" key="2">
    <source>
        <dbReference type="PROSITE" id="PS50222"/>
    </source>
</evidence>
<dbReference type="InterPro" id="IPR002048">
    <property type="entry name" value="EF_hand_dom"/>
</dbReference>
<evidence type="ECO:0000313" key="3">
    <source>
        <dbReference type="Proteomes" id="UP000887566"/>
    </source>
</evidence>
<feature type="compositionally biased region" description="Low complexity" evidence="1">
    <location>
        <begin position="20"/>
        <end position="54"/>
    </location>
</feature>
<sequence length="140" mass="13775">MASGTSDVCVGRKGGGGAPVGKTAGSVLAAAAATACDPAASSTPAPASSGTATTCVGTFHSRPAPPAAPSSGSGAMHRQQTGTSSASLQNDSSMEDFTQVDKDGDEQIDYEEFVQMIAPIVSDGSKDDPFAAEAPPTTHS</sequence>
<accession>A0A914UZX0</accession>
<dbReference type="AlphaFoldDB" id="A0A914UZX0"/>
<dbReference type="GO" id="GO:0005509">
    <property type="term" value="F:calcium ion binding"/>
    <property type="evidence" value="ECO:0007669"/>
    <property type="project" value="InterPro"/>
</dbReference>
<feature type="region of interest" description="Disordered" evidence="1">
    <location>
        <begin position="1"/>
        <end position="140"/>
    </location>
</feature>
<dbReference type="WBParaSite" id="PSAMB.scaffold1401size32027.g12882.t1">
    <property type="protein sequence ID" value="PSAMB.scaffold1401size32027.g12882.t1"/>
    <property type="gene ID" value="PSAMB.scaffold1401size32027.g12882"/>
</dbReference>
<feature type="domain" description="EF-hand" evidence="2">
    <location>
        <begin position="88"/>
        <end position="123"/>
    </location>
</feature>
<evidence type="ECO:0000313" key="4">
    <source>
        <dbReference type="WBParaSite" id="PSAMB.scaffold1401size32027.g12882.t1"/>
    </source>
</evidence>
<dbReference type="SUPFAM" id="SSF47473">
    <property type="entry name" value="EF-hand"/>
    <property type="match status" value="1"/>
</dbReference>
<feature type="compositionally biased region" description="Acidic residues" evidence="1">
    <location>
        <begin position="103"/>
        <end position="112"/>
    </location>
</feature>